<accession>T1HTN6</accession>
<evidence type="ECO:0000313" key="9">
    <source>
        <dbReference type="Proteomes" id="UP000015103"/>
    </source>
</evidence>
<evidence type="ECO:0000313" key="8">
    <source>
        <dbReference type="EnsemblMetazoa" id="RPRC007406-PA"/>
    </source>
</evidence>
<dbReference type="Gene3D" id="1.10.1420.10">
    <property type="match status" value="2"/>
</dbReference>
<evidence type="ECO:0000259" key="6">
    <source>
        <dbReference type="SMART" id="SM00533"/>
    </source>
</evidence>
<dbReference type="EMBL" id="ACPB03018770">
    <property type="status" value="NOT_ANNOTATED_CDS"/>
    <property type="molecule type" value="Genomic_DNA"/>
</dbReference>
<feature type="domain" description="DNA mismatch repair protein MutS core" evidence="6">
    <location>
        <begin position="176"/>
        <end position="500"/>
    </location>
</feature>
<dbReference type="PANTHER" id="PTHR11361:SF21">
    <property type="entry name" value="MUTS PROTEIN HOMOLOG 4"/>
    <property type="match status" value="1"/>
</dbReference>
<dbReference type="SUPFAM" id="SSF52540">
    <property type="entry name" value="P-loop containing nucleoside triphosphate hydrolases"/>
    <property type="match status" value="1"/>
</dbReference>
<dbReference type="GO" id="GO:0006298">
    <property type="term" value="P:mismatch repair"/>
    <property type="evidence" value="ECO:0007669"/>
    <property type="project" value="InterPro"/>
</dbReference>
<dbReference type="SMART" id="SM00533">
    <property type="entry name" value="MUTSd"/>
    <property type="match status" value="1"/>
</dbReference>
<dbReference type="InterPro" id="IPR036678">
    <property type="entry name" value="MutS_con_dom_sf"/>
</dbReference>
<evidence type="ECO:0000256" key="2">
    <source>
        <dbReference type="ARBA" id="ARBA00022741"/>
    </source>
</evidence>
<dbReference type="Pfam" id="PF05192">
    <property type="entry name" value="MutS_III"/>
    <property type="match status" value="1"/>
</dbReference>
<proteinExistence type="inferred from homology"/>
<dbReference type="OMA" id="KMTMLYK"/>
<evidence type="ECO:0000256" key="5">
    <source>
        <dbReference type="ARBA" id="ARBA00023254"/>
    </source>
</evidence>
<keyword evidence="9" id="KW-1185">Reference proteome</keyword>
<evidence type="ECO:0000256" key="1">
    <source>
        <dbReference type="ARBA" id="ARBA00006271"/>
    </source>
</evidence>
<name>T1HTN6_RHOPR</name>
<dbReference type="VEuPathDB" id="VectorBase:RPRC007406"/>
<keyword evidence="2" id="KW-0547">Nucleotide-binding</keyword>
<dbReference type="SMART" id="SM00534">
    <property type="entry name" value="MUTSac"/>
    <property type="match status" value="1"/>
</dbReference>
<comment type="similarity">
    <text evidence="1">Belongs to the DNA mismatch repair MutS family.</text>
</comment>
<dbReference type="PANTHER" id="PTHR11361">
    <property type="entry name" value="DNA MISMATCH REPAIR PROTEIN MUTS FAMILY MEMBER"/>
    <property type="match status" value="1"/>
</dbReference>
<dbReference type="InterPro" id="IPR000432">
    <property type="entry name" value="DNA_mismatch_repair_MutS_C"/>
</dbReference>
<feature type="domain" description="DNA mismatch repair proteins mutS family" evidence="7">
    <location>
        <begin position="515"/>
        <end position="708"/>
    </location>
</feature>
<dbReference type="GO" id="GO:0140664">
    <property type="term" value="F:ATP-dependent DNA damage sensor activity"/>
    <property type="evidence" value="ECO:0007669"/>
    <property type="project" value="InterPro"/>
</dbReference>
<dbReference type="InterPro" id="IPR036187">
    <property type="entry name" value="DNA_mismatch_repair_MutS_sf"/>
</dbReference>
<dbReference type="InterPro" id="IPR045076">
    <property type="entry name" value="MutS"/>
</dbReference>
<keyword evidence="5" id="KW-0469">Meiosis</keyword>
<evidence type="ECO:0000256" key="4">
    <source>
        <dbReference type="ARBA" id="ARBA00023125"/>
    </source>
</evidence>
<keyword evidence="4" id="KW-0238">DNA-binding</keyword>
<organism evidence="8 9">
    <name type="scientific">Rhodnius prolixus</name>
    <name type="common">Triatomid bug</name>
    <dbReference type="NCBI Taxonomy" id="13249"/>
    <lineage>
        <taxon>Eukaryota</taxon>
        <taxon>Metazoa</taxon>
        <taxon>Ecdysozoa</taxon>
        <taxon>Arthropoda</taxon>
        <taxon>Hexapoda</taxon>
        <taxon>Insecta</taxon>
        <taxon>Pterygota</taxon>
        <taxon>Neoptera</taxon>
        <taxon>Paraneoptera</taxon>
        <taxon>Hemiptera</taxon>
        <taxon>Heteroptera</taxon>
        <taxon>Panheteroptera</taxon>
        <taxon>Cimicomorpha</taxon>
        <taxon>Reduviidae</taxon>
        <taxon>Triatominae</taxon>
        <taxon>Rhodnius</taxon>
    </lineage>
</organism>
<dbReference type="EnsemblMetazoa" id="RPRC007406-RA">
    <property type="protein sequence ID" value="RPRC007406-PA"/>
    <property type="gene ID" value="RPRC007406"/>
</dbReference>
<dbReference type="GO" id="GO:0007131">
    <property type="term" value="P:reciprocal meiotic recombination"/>
    <property type="evidence" value="ECO:0007669"/>
    <property type="project" value="TreeGrafter"/>
</dbReference>
<dbReference type="Gene3D" id="3.40.50.300">
    <property type="entry name" value="P-loop containing nucleotide triphosphate hydrolases"/>
    <property type="match status" value="1"/>
</dbReference>
<dbReference type="InterPro" id="IPR007860">
    <property type="entry name" value="DNA_mmatch_repair_MutS_con_dom"/>
</dbReference>
<dbReference type="Proteomes" id="UP000015103">
    <property type="component" value="Unassembled WGS sequence"/>
</dbReference>
<sequence length="713" mass="80763">SDLLGISSGRGCAIGEIGMAAIDLKRPSFILCQYSDSQTYQKTLAKLSIYQPTEVLIPDTLEASHNDLFLTLTNYFKETKIVSVKRQYFNSAQGLEAMRNLCNADYSHVDLVILNKYYALCAAAALVMYVEHKHRANFMPHTLKVAYESVEGSVIIDLETARRLELVTSENSIMDQNKYTLFGLMNNTVTVSGHRRLRMEILQPYSSRHIIEKRLDKVQYLVENEDKLGSLQNIDDLFQLKEVLISVPMWVLKINEYLKPDKIKNIKHAKRTRFSRSEALNIRNYCPTLKICFKLEDQRYNTIKEKIAQVLHEDSKPARGFQAAELNRCFCIKQEVNGLLDAARVTYSKLLDNMQDLIGSYSEQCGLEMSLCLTSDLGFHVKFVLGKRQDPITFQLPAIFTNVKRRGNVYHASTIETFSYNARISRVVQEIQLITNALGLKPSASWCIYVGCVYNLCEVVSELDVISSLAIVSCQKDYVRPIFSSDLIISAGRHPILDKFDSNPIPNNTYASRDKNFNIITGPNMAGKSVYVLQVALLQLMAQVGSYVPAASAELRVTDHIFVRKGLIDSLECNASSFVCELKEIMYTIENIKESSLLILDEICTGVKSDEGTAVAWAISESFLKRPAFTFITTHYHFLTNLEKIYPNVTNYQMEAVESTEEGIRFGPLVYTYRLIDGVTQISNYGIRLLLQTALPESIKMDAVKFSEQLLQR</sequence>
<reference evidence="8" key="1">
    <citation type="submission" date="2015-05" db="UniProtKB">
        <authorList>
            <consortium name="EnsemblMetazoa"/>
        </authorList>
    </citation>
    <scope>IDENTIFICATION</scope>
</reference>
<protein>
    <recommendedName>
        <fullName evidence="10">DNA mismatch repair proteins mutS family domain-containing protein</fullName>
    </recommendedName>
</protein>
<dbReference type="SUPFAM" id="SSF53150">
    <property type="entry name" value="DNA repair protein MutS, domain II"/>
    <property type="match status" value="1"/>
</dbReference>
<dbReference type="AlphaFoldDB" id="T1HTN6"/>
<dbReference type="Pfam" id="PF05188">
    <property type="entry name" value="MutS_II"/>
    <property type="match status" value="1"/>
</dbReference>
<dbReference type="STRING" id="13249.T1HTN6"/>
<dbReference type="GO" id="GO:0005634">
    <property type="term" value="C:nucleus"/>
    <property type="evidence" value="ECO:0007669"/>
    <property type="project" value="TreeGrafter"/>
</dbReference>
<dbReference type="Gene3D" id="3.30.420.110">
    <property type="entry name" value="MutS, connector domain"/>
    <property type="match status" value="1"/>
</dbReference>
<dbReference type="eggNOG" id="KOG0220">
    <property type="taxonomic scope" value="Eukaryota"/>
</dbReference>
<dbReference type="PIRSF" id="PIRSF005813">
    <property type="entry name" value="MSH2"/>
    <property type="match status" value="1"/>
</dbReference>
<evidence type="ECO:0008006" key="10">
    <source>
        <dbReference type="Google" id="ProtNLM"/>
    </source>
</evidence>
<evidence type="ECO:0000259" key="7">
    <source>
        <dbReference type="SMART" id="SM00534"/>
    </source>
</evidence>
<dbReference type="InterPro" id="IPR007696">
    <property type="entry name" value="DNA_mismatch_repair_MutS_core"/>
</dbReference>
<dbReference type="InterPro" id="IPR011184">
    <property type="entry name" value="DNA_mismatch_repair_Msh2"/>
</dbReference>
<dbReference type="HOGENOM" id="CLU_002472_7_4_1"/>
<dbReference type="SUPFAM" id="SSF48334">
    <property type="entry name" value="DNA repair protein MutS, domain III"/>
    <property type="match status" value="1"/>
</dbReference>
<keyword evidence="3" id="KW-0067">ATP-binding</keyword>
<dbReference type="GO" id="GO:0030983">
    <property type="term" value="F:mismatched DNA binding"/>
    <property type="evidence" value="ECO:0007669"/>
    <property type="project" value="InterPro"/>
</dbReference>
<dbReference type="InterPro" id="IPR027417">
    <property type="entry name" value="P-loop_NTPase"/>
</dbReference>
<dbReference type="GO" id="GO:0005524">
    <property type="term" value="F:ATP binding"/>
    <property type="evidence" value="ECO:0007669"/>
    <property type="project" value="UniProtKB-KW"/>
</dbReference>
<evidence type="ECO:0000256" key="3">
    <source>
        <dbReference type="ARBA" id="ARBA00022840"/>
    </source>
</evidence>
<dbReference type="Pfam" id="PF00488">
    <property type="entry name" value="MutS_V"/>
    <property type="match status" value="1"/>
</dbReference>
<dbReference type="InParanoid" id="T1HTN6"/>